<organism evidence="5 7">
    <name type="scientific">Arcanobacterium hippocoleae</name>
    <dbReference type="NCBI Taxonomy" id="149017"/>
    <lineage>
        <taxon>Bacteria</taxon>
        <taxon>Bacillati</taxon>
        <taxon>Actinomycetota</taxon>
        <taxon>Actinomycetes</taxon>
        <taxon>Actinomycetales</taxon>
        <taxon>Actinomycetaceae</taxon>
        <taxon>Arcanobacterium</taxon>
    </lineage>
</organism>
<sequence>MTAHDVWSLDARAAEVLAGLGLAGIGMSSERDMSSLSPGQRARLRLAALLLLHPDVLILDEPTNHLDIAAIDFLSNTIKNWAGPVLLASHDRAFIDNIATVIYDMDVTVWRELAKAQGDTSVQGLHRNAGNYSDYLNAKETARSKHHQIHAEQQTQKRHLRVHRQESMKIARGGVRLETASGKAKKFYSDRAASTSVKRTRNDDMRLERLDEREVRKPRYYELEFPHRQGPLTTGIAVSARQAGVAHRLTPLDLDLSVGEHLLVTGANGSGKTTLLNWIATGKPPSGATVSGFLSRDSSIGHVPQRLPVEEDPGFGSDIWRHGIGAIGKGILHPSTWSSPIAELSAGNQRRAQIAIALTNHPALLIIDESTNYLDLDTMQALEDTLQTWEGTLIIASHDRWLIEHWHGRRLQLTHSK</sequence>
<dbReference type="PANTHER" id="PTHR19211:SF14">
    <property type="entry name" value="ATP-BINDING CASSETTE SUB-FAMILY F MEMBER 1"/>
    <property type="match status" value="1"/>
</dbReference>
<proteinExistence type="predicted"/>
<dbReference type="Proteomes" id="UP001266099">
    <property type="component" value="Unassembled WGS sequence"/>
</dbReference>
<dbReference type="SUPFAM" id="SSF52540">
    <property type="entry name" value="P-loop containing nucleoside triphosphate hydrolases"/>
    <property type="match status" value="2"/>
</dbReference>
<evidence type="ECO:0000256" key="3">
    <source>
        <dbReference type="ARBA" id="ARBA00022840"/>
    </source>
</evidence>
<dbReference type="PROSITE" id="PS00211">
    <property type="entry name" value="ABC_TRANSPORTER_1"/>
    <property type="match status" value="1"/>
</dbReference>
<name>A0ABU1T0S6_9ACTO</name>
<keyword evidence="7" id="KW-1185">Reference proteome</keyword>
<gene>
    <name evidence="5" type="ORF">J2S36_000003</name>
    <name evidence="6" type="ORF">J2S36_001695</name>
</gene>
<evidence type="ECO:0000259" key="4">
    <source>
        <dbReference type="SMART" id="SM00382"/>
    </source>
</evidence>
<dbReference type="Gene3D" id="3.40.50.300">
    <property type="entry name" value="P-loop containing nucleotide triphosphate hydrolases"/>
    <property type="match status" value="3"/>
</dbReference>
<evidence type="ECO:0000313" key="7">
    <source>
        <dbReference type="Proteomes" id="UP001266099"/>
    </source>
</evidence>
<protein>
    <submittedName>
        <fullName evidence="5">Macrolide transport system ATP-binding/permease protein</fullName>
    </submittedName>
</protein>
<keyword evidence="3 5" id="KW-0067">ATP-binding</keyword>
<keyword evidence="2" id="KW-0547">Nucleotide-binding</keyword>
<dbReference type="InterPro" id="IPR003439">
    <property type="entry name" value="ABC_transporter-like_ATP-bd"/>
</dbReference>
<dbReference type="SMART" id="SM00382">
    <property type="entry name" value="AAA"/>
    <property type="match status" value="1"/>
</dbReference>
<keyword evidence="1" id="KW-0677">Repeat</keyword>
<evidence type="ECO:0000256" key="2">
    <source>
        <dbReference type="ARBA" id="ARBA00022741"/>
    </source>
</evidence>
<evidence type="ECO:0000313" key="6">
    <source>
        <dbReference type="EMBL" id="MDR6940152.1"/>
    </source>
</evidence>
<dbReference type="EMBL" id="JAVDUJ010000001">
    <property type="protein sequence ID" value="MDR6938460.1"/>
    <property type="molecule type" value="Genomic_DNA"/>
</dbReference>
<evidence type="ECO:0000256" key="1">
    <source>
        <dbReference type="ARBA" id="ARBA00022737"/>
    </source>
</evidence>
<dbReference type="GO" id="GO:0005524">
    <property type="term" value="F:ATP binding"/>
    <property type="evidence" value="ECO:0007669"/>
    <property type="project" value="UniProtKB-KW"/>
</dbReference>
<dbReference type="PANTHER" id="PTHR19211">
    <property type="entry name" value="ATP-BINDING TRANSPORT PROTEIN-RELATED"/>
    <property type="match status" value="1"/>
</dbReference>
<dbReference type="InterPro" id="IPR050611">
    <property type="entry name" value="ABCF"/>
</dbReference>
<reference evidence="5 7" key="1">
    <citation type="submission" date="2023-07" db="EMBL/GenBank/DDBJ databases">
        <title>Sequencing the genomes of 1000 actinobacteria strains.</title>
        <authorList>
            <person name="Klenk H.-P."/>
        </authorList>
    </citation>
    <scope>NUCLEOTIDE SEQUENCE [LARGE SCALE GENOMIC DNA]</scope>
    <source>
        <strain evidence="5 7">DSM 15539</strain>
    </source>
</reference>
<accession>A0ABU1T0S6</accession>
<feature type="domain" description="AAA+ ATPase" evidence="4">
    <location>
        <begin position="258"/>
        <end position="417"/>
    </location>
</feature>
<dbReference type="InterPro" id="IPR027417">
    <property type="entry name" value="P-loop_NTPase"/>
</dbReference>
<dbReference type="EMBL" id="JAVDUJ010000001">
    <property type="protein sequence ID" value="MDR6940152.1"/>
    <property type="molecule type" value="Genomic_DNA"/>
</dbReference>
<dbReference type="InterPro" id="IPR017871">
    <property type="entry name" value="ABC_transporter-like_CS"/>
</dbReference>
<evidence type="ECO:0000313" key="5">
    <source>
        <dbReference type="EMBL" id="MDR6938460.1"/>
    </source>
</evidence>
<comment type="caution">
    <text evidence="5">The sequence shown here is derived from an EMBL/GenBank/DDBJ whole genome shotgun (WGS) entry which is preliminary data.</text>
</comment>
<dbReference type="Pfam" id="PF00005">
    <property type="entry name" value="ABC_tran"/>
    <property type="match status" value="2"/>
</dbReference>
<dbReference type="InterPro" id="IPR003593">
    <property type="entry name" value="AAA+_ATPase"/>
</dbReference>